<reference evidence="2" key="1">
    <citation type="submission" date="2014-11" db="EMBL/GenBank/DDBJ databases">
        <authorList>
            <person name="Hornung B.V."/>
        </authorList>
    </citation>
    <scope>NUCLEOTIDE SEQUENCE</scope>
    <source>
        <strain evidence="2">INE</strain>
    </source>
</reference>
<dbReference type="AlphaFoldDB" id="A0A8S0W430"/>
<dbReference type="KEGG" id="aacx:DEACI_2881"/>
<evidence type="ECO:0000313" key="2">
    <source>
        <dbReference type="EMBL" id="CEJ07574.1"/>
    </source>
</evidence>
<dbReference type="Proteomes" id="UP001071230">
    <property type="component" value="Unassembled WGS sequence"/>
</dbReference>
<name>A0A8S0W430_9FIRM</name>
<sequence length="42" mass="4778">MLLPHNLVRRNMFLAQGNMFMGKIRGKTCSGVRPSVWMENVG</sequence>
<evidence type="ECO:0000313" key="1">
    <source>
        <dbReference type="EMBL" id="CAA7602208.1"/>
    </source>
</evidence>
<dbReference type="EMBL" id="LR746496">
    <property type="protein sequence ID" value="CAA7602208.1"/>
    <property type="molecule type" value="Genomic_DNA"/>
</dbReference>
<organism evidence="1">
    <name type="scientific">Acididesulfobacillus acetoxydans</name>
    <dbReference type="NCBI Taxonomy" id="1561005"/>
    <lineage>
        <taxon>Bacteria</taxon>
        <taxon>Bacillati</taxon>
        <taxon>Bacillota</taxon>
        <taxon>Clostridia</taxon>
        <taxon>Eubacteriales</taxon>
        <taxon>Peptococcaceae</taxon>
        <taxon>Acididesulfobacillus</taxon>
    </lineage>
</organism>
<dbReference type="Proteomes" id="UP000836597">
    <property type="component" value="Chromosome"/>
</dbReference>
<dbReference type="EMBL" id="CDGJ01000058">
    <property type="protein sequence ID" value="CEJ07574.1"/>
    <property type="molecule type" value="Genomic_DNA"/>
</dbReference>
<accession>A0A8S0W430</accession>
<gene>
    <name evidence="2" type="ORF">DEACI_2040</name>
    <name evidence="1" type="ORF">DEACI_2881</name>
</gene>
<proteinExistence type="predicted"/>
<evidence type="ECO:0000313" key="3">
    <source>
        <dbReference type="Proteomes" id="UP001071230"/>
    </source>
</evidence>
<reference evidence="1" key="2">
    <citation type="submission" date="2020-01" db="EMBL/GenBank/DDBJ databases">
        <authorList>
            <person name="Hornung B."/>
        </authorList>
    </citation>
    <scope>NUCLEOTIDE SEQUENCE</scope>
    <source>
        <strain evidence="1">PacBioINE</strain>
    </source>
</reference>
<protein>
    <submittedName>
        <fullName evidence="1">Uncharacterized protein</fullName>
    </submittedName>
</protein>
<keyword evidence="3" id="KW-1185">Reference proteome</keyword>